<evidence type="ECO:0000259" key="1">
    <source>
        <dbReference type="PROSITE" id="PS50853"/>
    </source>
</evidence>
<feature type="domain" description="Fibronectin type-III" evidence="1">
    <location>
        <begin position="54"/>
        <end position="150"/>
    </location>
</feature>
<dbReference type="EMBL" id="JBHUMQ010000039">
    <property type="protein sequence ID" value="MFD2695122.1"/>
    <property type="molecule type" value="Genomic_DNA"/>
</dbReference>
<evidence type="ECO:0000313" key="3">
    <source>
        <dbReference type="Proteomes" id="UP001597399"/>
    </source>
</evidence>
<dbReference type="InterPro" id="IPR013783">
    <property type="entry name" value="Ig-like_fold"/>
</dbReference>
<reference evidence="3" key="1">
    <citation type="journal article" date="2019" name="Int. J. Syst. Evol. Microbiol.">
        <title>The Global Catalogue of Microorganisms (GCM) 10K type strain sequencing project: providing services to taxonomists for standard genome sequencing and annotation.</title>
        <authorList>
            <consortium name="The Broad Institute Genomics Platform"/>
            <consortium name="The Broad Institute Genome Sequencing Center for Infectious Disease"/>
            <person name="Wu L."/>
            <person name="Ma J."/>
        </authorList>
    </citation>
    <scope>NUCLEOTIDE SEQUENCE [LARGE SCALE GENOMIC DNA]</scope>
    <source>
        <strain evidence="3">TISTR 2466</strain>
    </source>
</reference>
<dbReference type="RefSeq" id="WP_253060724.1">
    <property type="nucleotide sequence ID" value="NZ_JAMXWM010000007.1"/>
</dbReference>
<comment type="caution">
    <text evidence="2">The sequence shown here is derived from an EMBL/GenBank/DDBJ whole genome shotgun (WGS) entry which is preliminary data.</text>
</comment>
<gene>
    <name evidence="2" type="ORF">ACFSUE_16065</name>
</gene>
<accession>A0ABW5S8U9</accession>
<dbReference type="CDD" id="cd00063">
    <property type="entry name" value="FN3"/>
    <property type="match status" value="1"/>
</dbReference>
<dbReference type="InterPro" id="IPR003961">
    <property type="entry name" value="FN3_dom"/>
</dbReference>
<dbReference type="NCBIfam" id="TIGR01669">
    <property type="entry name" value="phage_XkdX"/>
    <property type="match status" value="1"/>
</dbReference>
<dbReference type="InterPro" id="IPR010022">
    <property type="entry name" value="XkdX"/>
</dbReference>
<sequence>MSDTSELSGQMAEWVQEFYRLKLYTNDDVKEFVKSKDITVNDYKIITSEDYAAVPGAPKIEAVAKDGAIDFTINPPESDGGSPVIKHKIYCKTRETSDWGTPIEQAAKVLTGTISNLKNGQMYTLKAVEVNIMGDGAESEGIHVTPMAPAQ</sequence>
<name>A0ABW5S8U9_9BACL</name>
<organism evidence="2 3">
    <name type="scientific">Sporolactobacillus shoreicorticis</name>
    <dbReference type="NCBI Taxonomy" id="1923877"/>
    <lineage>
        <taxon>Bacteria</taxon>
        <taxon>Bacillati</taxon>
        <taxon>Bacillota</taxon>
        <taxon>Bacilli</taxon>
        <taxon>Bacillales</taxon>
        <taxon>Sporolactobacillaceae</taxon>
        <taxon>Sporolactobacillus</taxon>
    </lineage>
</organism>
<evidence type="ECO:0000313" key="2">
    <source>
        <dbReference type="EMBL" id="MFD2695122.1"/>
    </source>
</evidence>
<proteinExistence type="predicted"/>
<dbReference type="Gene3D" id="2.60.40.10">
    <property type="entry name" value="Immunoglobulins"/>
    <property type="match status" value="1"/>
</dbReference>
<keyword evidence="3" id="KW-1185">Reference proteome</keyword>
<dbReference type="SUPFAM" id="SSF49265">
    <property type="entry name" value="Fibronectin type III"/>
    <property type="match status" value="1"/>
</dbReference>
<dbReference type="PROSITE" id="PS50853">
    <property type="entry name" value="FN3"/>
    <property type="match status" value="1"/>
</dbReference>
<dbReference type="InterPro" id="IPR036116">
    <property type="entry name" value="FN3_sf"/>
</dbReference>
<dbReference type="Proteomes" id="UP001597399">
    <property type="component" value="Unassembled WGS sequence"/>
</dbReference>
<protein>
    <submittedName>
        <fullName evidence="2">XkdX family protein</fullName>
    </submittedName>
</protein>
<dbReference type="Pfam" id="PF09693">
    <property type="entry name" value="Phage_XkdX"/>
    <property type="match status" value="1"/>
</dbReference>